<organism evidence="1 2">
    <name type="scientific">Hygrophoropsis aurantiaca</name>
    <dbReference type="NCBI Taxonomy" id="72124"/>
    <lineage>
        <taxon>Eukaryota</taxon>
        <taxon>Fungi</taxon>
        <taxon>Dikarya</taxon>
        <taxon>Basidiomycota</taxon>
        <taxon>Agaricomycotina</taxon>
        <taxon>Agaricomycetes</taxon>
        <taxon>Agaricomycetidae</taxon>
        <taxon>Boletales</taxon>
        <taxon>Coniophorineae</taxon>
        <taxon>Hygrophoropsidaceae</taxon>
        <taxon>Hygrophoropsis</taxon>
    </lineage>
</organism>
<dbReference type="Proteomes" id="UP000790377">
    <property type="component" value="Unassembled WGS sequence"/>
</dbReference>
<sequence>MFYYIPDTMANWPPPRIISPHYEEVKAESEGWLRGLKPFHPQSQKAFEKGDFCRFASLAYPRLSKVCRSIEGYLRIRRDNVGSLFSFALLHLGMDFPDEVFYHPVLVELLRYMSDIVLIDNDMLSYNREQAIGDASYNIITVIMHELHLDLGSAFGWAAKYHAELRERFFNGLGRVPSWGPTIDKQMQEFLDALAIWLRGNICWSFESERYFGKKGAEIQKTRILPLLPKIKVNTELHREDVVVAEVKL</sequence>
<evidence type="ECO:0000313" key="1">
    <source>
        <dbReference type="EMBL" id="KAH7904615.1"/>
    </source>
</evidence>
<evidence type="ECO:0000313" key="2">
    <source>
        <dbReference type="Proteomes" id="UP000790377"/>
    </source>
</evidence>
<accession>A0ACB7ZTS6</accession>
<reference evidence="1" key="1">
    <citation type="journal article" date="2021" name="New Phytol.">
        <title>Evolutionary innovations through gain and loss of genes in the ectomycorrhizal Boletales.</title>
        <authorList>
            <person name="Wu G."/>
            <person name="Miyauchi S."/>
            <person name="Morin E."/>
            <person name="Kuo A."/>
            <person name="Drula E."/>
            <person name="Varga T."/>
            <person name="Kohler A."/>
            <person name="Feng B."/>
            <person name="Cao Y."/>
            <person name="Lipzen A."/>
            <person name="Daum C."/>
            <person name="Hundley H."/>
            <person name="Pangilinan J."/>
            <person name="Johnson J."/>
            <person name="Barry K."/>
            <person name="LaButti K."/>
            <person name="Ng V."/>
            <person name="Ahrendt S."/>
            <person name="Min B."/>
            <person name="Choi I.G."/>
            <person name="Park H."/>
            <person name="Plett J.M."/>
            <person name="Magnuson J."/>
            <person name="Spatafora J.W."/>
            <person name="Nagy L.G."/>
            <person name="Henrissat B."/>
            <person name="Grigoriev I.V."/>
            <person name="Yang Z.L."/>
            <person name="Xu J."/>
            <person name="Martin F.M."/>
        </authorList>
    </citation>
    <scope>NUCLEOTIDE SEQUENCE</scope>
    <source>
        <strain evidence="1">ATCC 28755</strain>
    </source>
</reference>
<name>A0ACB7ZTS6_9AGAM</name>
<keyword evidence="2" id="KW-1185">Reference proteome</keyword>
<protein>
    <submittedName>
        <fullName evidence="1">Isoprenoid synthase domain-containing protein</fullName>
    </submittedName>
</protein>
<dbReference type="EMBL" id="MU268415">
    <property type="protein sequence ID" value="KAH7904615.1"/>
    <property type="molecule type" value="Genomic_DNA"/>
</dbReference>
<comment type="caution">
    <text evidence="1">The sequence shown here is derived from an EMBL/GenBank/DDBJ whole genome shotgun (WGS) entry which is preliminary data.</text>
</comment>
<proteinExistence type="predicted"/>
<gene>
    <name evidence="1" type="ORF">BJ138DRAFT_1166235</name>
</gene>